<gene>
    <name evidence="1" type="ORF">IAR55_005210</name>
</gene>
<reference evidence="1 2" key="1">
    <citation type="journal article" date="2024" name="bioRxiv">
        <title>Comparative genomics of Cryptococcus and Kwoniella reveals pathogenesis evolution and contrasting karyotype dynamics via intercentromeric recombination or chromosome fusion.</title>
        <authorList>
            <person name="Coelho M.A."/>
            <person name="David-Palma M."/>
            <person name="Shea T."/>
            <person name="Bowers K."/>
            <person name="McGinley-Smith S."/>
            <person name="Mohammad A.W."/>
            <person name="Gnirke A."/>
            <person name="Yurkov A.M."/>
            <person name="Nowrousian M."/>
            <person name="Sun S."/>
            <person name="Cuomo C.A."/>
            <person name="Heitman J."/>
        </authorList>
    </citation>
    <scope>NUCLEOTIDE SEQUENCE [LARGE SCALE GENOMIC DNA]</scope>
    <source>
        <strain evidence="1 2">CBS 13917</strain>
    </source>
</reference>
<dbReference type="InterPro" id="IPR046733">
    <property type="entry name" value="DUF6625"/>
</dbReference>
<dbReference type="Pfam" id="PF20330">
    <property type="entry name" value="DUF6625"/>
    <property type="match status" value="1"/>
</dbReference>
<comment type="caution">
    <text evidence="1">The sequence shown here is derived from an EMBL/GenBank/DDBJ whole genome shotgun (WGS) entry which is preliminary data.</text>
</comment>
<dbReference type="RefSeq" id="XP_066800871.1">
    <property type="nucleotide sequence ID" value="XM_066948303.1"/>
</dbReference>
<evidence type="ECO:0000313" key="2">
    <source>
        <dbReference type="Proteomes" id="UP001388673"/>
    </source>
</evidence>
<dbReference type="EMBL" id="JBCAWK010000010">
    <property type="protein sequence ID" value="KAK8847353.1"/>
    <property type="molecule type" value="Genomic_DNA"/>
</dbReference>
<organism evidence="1 2">
    <name type="scientific">Kwoniella newhampshirensis</name>
    <dbReference type="NCBI Taxonomy" id="1651941"/>
    <lineage>
        <taxon>Eukaryota</taxon>
        <taxon>Fungi</taxon>
        <taxon>Dikarya</taxon>
        <taxon>Basidiomycota</taxon>
        <taxon>Agaricomycotina</taxon>
        <taxon>Tremellomycetes</taxon>
        <taxon>Tremellales</taxon>
        <taxon>Cryptococcaceae</taxon>
        <taxon>Kwoniella</taxon>
    </lineage>
</organism>
<name>A0AAW0YYV5_9TREE</name>
<protein>
    <submittedName>
        <fullName evidence="1">Uncharacterized protein</fullName>
    </submittedName>
</protein>
<accession>A0AAW0YYV5</accession>
<keyword evidence="2" id="KW-1185">Reference proteome</keyword>
<dbReference type="AlphaFoldDB" id="A0AAW0YYV5"/>
<dbReference type="GeneID" id="92182468"/>
<evidence type="ECO:0000313" key="1">
    <source>
        <dbReference type="EMBL" id="KAK8847353.1"/>
    </source>
</evidence>
<sequence>MKLALSPRFRPTRALPVLVLITLTYLLYNHLPSTTQGSIKSSRYDVAFEDKPPLITLVALWSGEDWPNFAPYFFDSVGRQPHALDLVLVQRRGCSRDQVGDWTKGMTNVKHVCLSEKKFWKKHVDFFCKRWGGCSRQQGKLMLGDMINQGKLKNIQAVYPILRGWVFKEYIKPETAYWGYCDLDIFIGDISQTSPTEPSEEKGGDRLIFMRGHMAFFRNSPVTLDRLMRYEYFQNFDAWDEMGAPVDSVGEGEYSHFVVGDPKINFLAFDGMAPYTTVRSSSLAGVLTLSDHLRPKKDSPPAPLTPHVIRALMTPATKLSTKSSFTSSGIERPVTILQGRPPPGKTMWFPDDLTSWYKAQPNPVNPHDHIGAGGRKRWKRYLTKYENEWTERLEPMNEFRGHYKDGGLDGTYQWLYVHWQEEKKQSYFKELPKHYTGDIFINYFYDGNSIVDSKSGKRLVWIPRRPQTCDYAGCVEIGEDSIASRPGFKKKVEAEMDFKDWYIDSIRLRKGIETGTLGPEPAIPTSYE</sequence>
<dbReference type="KEGG" id="kne:92182468"/>
<proteinExistence type="predicted"/>
<dbReference type="Proteomes" id="UP001388673">
    <property type="component" value="Unassembled WGS sequence"/>
</dbReference>